<dbReference type="EMBL" id="AP025292">
    <property type="protein sequence ID" value="BDC98616.1"/>
    <property type="molecule type" value="Genomic_DNA"/>
</dbReference>
<evidence type="ECO:0000256" key="1">
    <source>
        <dbReference type="ARBA" id="ARBA00007274"/>
    </source>
</evidence>
<dbReference type="Proteomes" id="UP001354989">
    <property type="component" value="Chromosome"/>
</dbReference>
<dbReference type="InterPro" id="IPR011004">
    <property type="entry name" value="Trimer_LpxA-like_sf"/>
</dbReference>
<dbReference type="Gene3D" id="2.160.10.10">
    <property type="entry name" value="Hexapeptide repeat proteins"/>
    <property type="match status" value="1"/>
</dbReference>
<keyword evidence="3" id="KW-1133">Transmembrane helix</keyword>
<dbReference type="CDD" id="cd05825">
    <property type="entry name" value="LbH_wcaF_like"/>
    <property type="match status" value="1"/>
</dbReference>
<keyword evidence="3" id="KW-0472">Membrane</keyword>
<gene>
    <name evidence="4" type="ORF">PEPS_08970</name>
</gene>
<keyword evidence="5" id="KW-1185">Reference proteome</keyword>
<dbReference type="PANTHER" id="PTHR23416:SF23">
    <property type="entry name" value="ACETYLTRANSFERASE C18B11.09C-RELATED"/>
    <property type="match status" value="1"/>
</dbReference>
<evidence type="ECO:0000313" key="4">
    <source>
        <dbReference type="EMBL" id="BDC98616.1"/>
    </source>
</evidence>
<evidence type="ECO:0000313" key="5">
    <source>
        <dbReference type="Proteomes" id="UP001354989"/>
    </source>
</evidence>
<name>A0ABM7VD71_9BACT</name>
<dbReference type="SUPFAM" id="SSF51161">
    <property type="entry name" value="Trimeric LpxA-like enzymes"/>
    <property type="match status" value="1"/>
</dbReference>
<dbReference type="RefSeq" id="WP_338397775.1">
    <property type="nucleotide sequence ID" value="NZ_AP025292.1"/>
</dbReference>
<evidence type="ECO:0000256" key="2">
    <source>
        <dbReference type="ARBA" id="ARBA00022679"/>
    </source>
</evidence>
<dbReference type="PANTHER" id="PTHR23416">
    <property type="entry name" value="SIALIC ACID SYNTHASE-RELATED"/>
    <property type="match status" value="1"/>
</dbReference>
<proteinExistence type="inferred from homology"/>
<accession>A0ABM7VD71</accession>
<dbReference type="InterPro" id="IPR051159">
    <property type="entry name" value="Hexapeptide_acetyltransf"/>
</dbReference>
<feature type="transmembrane region" description="Helical" evidence="3">
    <location>
        <begin position="23"/>
        <end position="47"/>
    </location>
</feature>
<sequence length="186" mass="20545">MKTNLSIYNNAWYSTGAGRIKRLFWYFTNILFFINPLNISSGLKVLLLKFFGAKIAEGVVIKPGVNIKYPWRLEIGPHSWIGEKVWIDNLVAVKVGANCCLSQGAMLLTGSHDYKKATFDLMVGEIVLEDGAWVGAQAVVCPKVRVGSHAVVAVGSVATGDVPEYEIWQGNPAVFKRERIVFEPTD</sequence>
<organism evidence="4 5">
    <name type="scientific">Persicobacter psychrovividus</name>
    <dbReference type="NCBI Taxonomy" id="387638"/>
    <lineage>
        <taxon>Bacteria</taxon>
        <taxon>Pseudomonadati</taxon>
        <taxon>Bacteroidota</taxon>
        <taxon>Cytophagia</taxon>
        <taxon>Cytophagales</taxon>
        <taxon>Persicobacteraceae</taxon>
        <taxon>Persicobacter</taxon>
    </lineage>
</organism>
<evidence type="ECO:0000256" key="3">
    <source>
        <dbReference type="SAM" id="Phobius"/>
    </source>
</evidence>
<reference evidence="4 5" key="1">
    <citation type="submission" date="2021-12" db="EMBL/GenBank/DDBJ databases">
        <title>Genome sequencing of bacteria with rrn-lacking chromosome and rrn-plasmid.</title>
        <authorList>
            <person name="Anda M."/>
            <person name="Iwasaki W."/>
        </authorList>
    </citation>
    <scope>NUCLEOTIDE SEQUENCE [LARGE SCALE GENOMIC DNA]</scope>
    <source>
        <strain evidence="4 5">NBRC 101262</strain>
    </source>
</reference>
<protein>
    <submittedName>
        <fullName evidence="4">Colanic acid biosynthesis acetyltransferase WcaF</fullName>
    </submittedName>
</protein>
<keyword evidence="3" id="KW-0812">Transmembrane</keyword>
<dbReference type="NCBIfam" id="NF007797">
    <property type="entry name" value="PRK10502.1"/>
    <property type="match status" value="1"/>
</dbReference>
<keyword evidence="2" id="KW-0808">Transferase</keyword>
<comment type="similarity">
    <text evidence="1">Belongs to the transferase hexapeptide repeat family.</text>
</comment>